<keyword evidence="6" id="KW-1185">Reference proteome</keyword>
<gene>
    <name evidence="7" type="primary">LOC104733462</name>
</gene>
<reference evidence="7" key="2">
    <citation type="submission" date="2025-08" db="UniProtKB">
        <authorList>
            <consortium name="RefSeq"/>
        </authorList>
    </citation>
    <scope>IDENTIFICATION</scope>
    <source>
        <tissue evidence="7">Leaf</tissue>
    </source>
</reference>
<dbReference type="RefSeq" id="XP_010451343.1">
    <property type="nucleotide sequence ID" value="XM_010453041.1"/>
</dbReference>
<evidence type="ECO:0000313" key="7">
    <source>
        <dbReference type="RefSeq" id="XP_010451343.1"/>
    </source>
</evidence>
<dbReference type="Gene3D" id="3.90.70.10">
    <property type="entry name" value="Cysteine proteinases"/>
    <property type="match status" value="1"/>
</dbReference>
<accession>A0ABM0V607</accession>
<evidence type="ECO:0000256" key="4">
    <source>
        <dbReference type="ARBA" id="ARBA00022807"/>
    </source>
</evidence>
<reference evidence="6" key="1">
    <citation type="journal article" date="2014" name="Nat. Commun.">
        <title>The emerging biofuel crop Camelina sativa retains a highly undifferentiated hexaploid genome structure.</title>
        <authorList>
            <person name="Kagale S."/>
            <person name="Koh C."/>
            <person name="Nixon J."/>
            <person name="Bollina V."/>
            <person name="Clarke W.E."/>
            <person name="Tuteja R."/>
            <person name="Spillane C."/>
            <person name="Robinson S.J."/>
            <person name="Links M.G."/>
            <person name="Clarke C."/>
            <person name="Higgins E.E."/>
            <person name="Huebert T."/>
            <person name="Sharpe A.G."/>
            <person name="Parkin I.A."/>
        </authorList>
    </citation>
    <scope>NUCLEOTIDE SEQUENCE [LARGE SCALE GENOMIC DNA]</scope>
    <source>
        <strain evidence="6">cv. DH55</strain>
    </source>
</reference>
<keyword evidence="4" id="KW-0788">Thiol protease</keyword>
<feature type="domain" description="Peptidase C1A papain C-terminal" evidence="5">
    <location>
        <begin position="3"/>
        <end position="212"/>
    </location>
</feature>
<sequence length="271" mass="30717">MDDKWLELMGPVKDQGTHVVCWALVAAEMVSAIRYLKKYDTVKTEYSLQDIVDFTNPEKRAQKGGPHYCYPWYVHKGLEYVSRAGIQREEARPFHRDHCEKDVPPRNPVRLGYIREAVQLKTIEDALVVLLEHPVAGGIPLFSPEYANIKDELFQGPTAQLSTFTGMHAVTIVGANEENGEKYVRVRSSHGKTIGKDGNLKVSIEIMIVCLTPPDPGCVNDPFYPYMYYPYPQPLLSGFTYPTLLSKEEENVRKKNETCPGSWIIDIDPPD</sequence>
<evidence type="ECO:0000256" key="2">
    <source>
        <dbReference type="ARBA" id="ARBA00022670"/>
    </source>
</evidence>
<evidence type="ECO:0000256" key="1">
    <source>
        <dbReference type="ARBA" id="ARBA00008455"/>
    </source>
</evidence>
<evidence type="ECO:0000313" key="6">
    <source>
        <dbReference type="Proteomes" id="UP000694864"/>
    </source>
</evidence>
<dbReference type="SUPFAM" id="SSF54001">
    <property type="entry name" value="Cysteine proteinases"/>
    <property type="match status" value="1"/>
</dbReference>
<dbReference type="InterPro" id="IPR038765">
    <property type="entry name" value="Papain-like_cys_pep_sf"/>
</dbReference>
<dbReference type="SMART" id="SM00645">
    <property type="entry name" value="Pept_C1"/>
    <property type="match status" value="1"/>
</dbReference>
<name>A0ABM0V607_CAMSA</name>
<protein>
    <submittedName>
        <fullName evidence="7">Cathepsin R-like</fullName>
    </submittedName>
</protein>
<dbReference type="InterPro" id="IPR000668">
    <property type="entry name" value="Peptidase_C1A_C"/>
</dbReference>
<dbReference type="GeneID" id="104733462"/>
<keyword evidence="2" id="KW-0645">Protease</keyword>
<keyword evidence="3" id="KW-0378">Hydrolase</keyword>
<evidence type="ECO:0000259" key="5">
    <source>
        <dbReference type="SMART" id="SM00645"/>
    </source>
</evidence>
<organism evidence="6 7">
    <name type="scientific">Camelina sativa</name>
    <name type="common">False flax</name>
    <name type="synonym">Myagrum sativum</name>
    <dbReference type="NCBI Taxonomy" id="90675"/>
    <lineage>
        <taxon>Eukaryota</taxon>
        <taxon>Viridiplantae</taxon>
        <taxon>Streptophyta</taxon>
        <taxon>Embryophyta</taxon>
        <taxon>Tracheophyta</taxon>
        <taxon>Spermatophyta</taxon>
        <taxon>Magnoliopsida</taxon>
        <taxon>eudicotyledons</taxon>
        <taxon>Gunneridae</taxon>
        <taxon>Pentapetalae</taxon>
        <taxon>rosids</taxon>
        <taxon>malvids</taxon>
        <taxon>Brassicales</taxon>
        <taxon>Brassicaceae</taxon>
        <taxon>Camelineae</taxon>
        <taxon>Camelina</taxon>
    </lineage>
</organism>
<proteinExistence type="inferred from homology"/>
<dbReference type="InterPro" id="IPR013128">
    <property type="entry name" value="Peptidase_C1A"/>
</dbReference>
<dbReference type="Proteomes" id="UP000694864">
    <property type="component" value="Chromosome 12"/>
</dbReference>
<dbReference type="CDD" id="cd02619">
    <property type="entry name" value="Peptidase_C1"/>
    <property type="match status" value="1"/>
</dbReference>
<comment type="similarity">
    <text evidence="1">Belongs to the peptidase C1 family.</text>
</comment>
<dbReference type="PANTHER" id="PTHR12411">
    <property type="entry name" value="CYSTEINE PROTEASE FAMILY C1-RELATED"/>
    <property type="match status" value="1"/>
</dbReference>
<evidence type="ECO:0000256" key="3">
    <source>
        <dbReference type="ARBA" id="ARBA00022801"/>
    </source>
</evidence>
<dbReference type="Pfam" id="PF00112">
    <property type="entry name" value="Peptidase_C1"/>
    <property type="match status" value="1"/>
</dbReference>